<evidence type="ECO:0008006" key="4">
    <source>
        <dbReference type="Google" id="ProtNLM"/>
    </source>
</evidence>
<dbReference type="Gene3D" id="2.40.160.20">
    <property type="match status" value="1"/>
</dbReference>
<evidence type="ECO:0000313" key="3">
    <source>
        <dbReference type="Proteomes" id="UP000676776"/>
    </source>
</evidence>
<name>A0ABS3T3Y6_9FLAO</name>
<keyword evidence="1" id="KW-0732">Signal</keyword>
<reference evidence="2 3" key="1">
    <citation type="submission" date="2021-03" db="EMBL/GenBank/DDBJ databases">
        <title>Winogradskyella sp. nov., isolated from costal sediment.</title>
        <authorList>
            <person name="Gao C."/>
        </authorList>
    </citation>
    <scope>NUCLEOTIDE SEQUENCE [LARGE SCALE GENOMIC DNA]</scope>
    <source>
        <strain evidence="2 3">DF17</strain>
    </source>
</reference>
<proteinExistence type="predicted"/>
<dbReference type="Proteomes" id="UP000676776">
    <property type="component" value="Unassembled WGS sequence"/>
</dbReference>
<comment type="caution">
    <text evidence="2">The sequence shown here is derived from an EMBL/GenBank/DDBJ whole genome shotgun (WGS) entry which is preliminary data.</text>
</comment>
<protein>
    <recommendedName>
        <fullName evidence="4">Outer membrane protein beta-barrel domain-containing protein</fullName>
    </recommendedName>
</protein>
<feature type="chain" id="PRO_5046150574" description="Outer membrane protein beta-barrel domain-containing protein" evidence="1">
    <location>
        <begin position="21"/>
        <end position="219"/>
    </location>
</feature>
<evidence type="ECO:0000256" key="1">
    <source>
        <dbReference type="SAM" id="SignalP"/>
    </source>
</evidence>
<keyword evidence="3" id="KW-1185">Reference proteome</keyword>
<accession>A0ABS3T3Y6</accession>
<dbReference type="InterPro" id="IPR011250">
    <property type="entry name" value="OMP/PagP_B-barrel"/>
</dbReference>
<organism evidence="2 3">
    <name type="scientific">Winogradskyella pelagia</name>
    <dbReference type="NCBI Taxonomy" id="2819984"/>
    <lineage>
        <taxon>Bacteria</taxon>
        <taxon>Pseudomonadati</taxon>
        <taxon>Bacteroidota</taxon>
        <taxon>Flavobacteriia</taxon>
        <taxon>Flavobacteriales</taxon>
        <taxon>Flavobacteriaceae</taxon>
        <taxon>Winogradskyella</taxon>
    </lineage>
</organism>
<feature type="signal peptide" evidence="1">
    <location>
        <begin position="1"/>
        <end position="20"/>
    </location>
</feature>
<evidence type="ECO:0000313" key="2">
    <source>
        <dbReference type="EMBL" id="MBO3117457.1"/>
    </source>
</evidence>
<gene>
    <name evidence="2" type="ORF">J4050_11905</name>
</gene>
<dbReference type="SUPFAM" id="SSF56925">
    <property type="entry name" value="OMPA-like"/>
    <property type="match status" value="1"/>
</dbReference>
<dbReference type="RefSeq" id="WP_208154809.1">
    <property type="nucleotide sequence ID" value="NZ_JAGEVF010000009.1"/>
</dbReference>
<sequence length="219" mass="23631">MKNQITLLLLCLTISLTSTAQVIEITPSYGYQFGTRLNYGLGYVKAESSGQWGIAAGVELRPGLIGKISYTSMGTELRVRDIDIENNREVRLSDLQNDWFLLGIQKYLNTGKVRPFVGSGLGLVIVSPKNENTLNCTGCLPQTEITPSLGSNTYFAFNFEAGANIMFTDNIGFNIQGNLFFPVNYGGFYVGTGGAGFSTGSTQIIGGFSGGLVFRIDAD</sequence>
<dbReference type="EMBL" id="JAGEVF010000009">
    <property type="protein sequence ID" value="MBO3117457.1"/>
    <property type="molecule type" value="Genomic_DNA"/>
</dbReference>